<sequence length="78" mass="8569">MRSSPLTPSFCHDSIAIIRGVSKAIYTVLPIVGRSWGRRVIGDDAGTVPAEVYPVSTVKRITTKRIKEAREATRERSG</sequence>
<gene>
    <name evidence="1" type="ORF">Rmf_39670</name>
</gene>
<name>A0ABN6P5V3_9PROT</name>
<accession>A0ABN6P5V3</accession>
<evidence type="ECO:0000313" key="1">
    <source>
        <dbReference type="EMBL" id="BDG74038.1"/>
    </source>
</evidence>
<dbReference type="Proteomes" id="UP000831327">
    <property type="component" value="Chromosome"/>
</dbReference>
<keyword evidence="2" id="KW-1185">Reference proteome</keyword>
<protein>
    <submittedName>
        <fullName evidence="1">Uncharacterized protein</fullName>
    </submittedName>
</protein>
<evidence type="ECO:0000313" key="2">
    <source>
        <dbReference type="Proteomes" id="UP000831327"/>
    </source>
</evidence>
<organism evidence="1 2">
    <name type="scientific">Roseomonas fluvialis</name>
    <dbReference type="NCBI Taxonomy" id="1750527"/>
    <lineage>
        <taxon>Bacteria</taxon>
        <taxon>Pseudomonadati</taxon>
        <taxon>Pseudomonadota</taxon>
        <taxon>Alphaproteobacteria</taxon>
        <taxon>Acetobacterales</taxon>
        <taxon>Roseomonadaceae</taxon>
        <taxon>Roseomonas</taxon>
    </lineage>
</organism>
<reference evidence="1 2" key="1">
    <citation type="journal article" date="2016" name="Microbes Environ.">
        <title>Phylogenetically diverse aerobic anoxygenic phototrophic bacteria isolated from epilithic biofilms in Tama river, Japan.</title>
        <authorList>
            <person name="Hirose S."/>
            <person name="Matsuura K."/>
            <person name="Haruta S."/>
        </authorList>
    </citation>
    <scope>NUCLEOTIDE SEQUENCE [LARGE SCALE GENOMIC DNA]</scope>
    <source>
        <strain evidence="1 2">S08</strain>
    </source>
</reference>
<dbReference type="EMBL" id="AP025637">
    <property type="protein sequence ID" value="BDG74038.1"/>
    <property type="molecule type" value="Genomic_DNA"/>
</dbReference>
<proteinExistence type="predicted"/>